<organism evidence="1 2">
    <name type="scientific">Polychaeton citri CBS 116435</name>
    <dbReference type="NCBI Taxonomy" id="1314669"/>
    <lineage>
        <taxon>Eukaryota</taxon>
        <taxon>Fungi</taxon>
        <taxon>Dikarya</taxon>
        <taxon>Ascomycota</taxon>
        <taxon>Pezizomycotina</taxon>
        <taxon>Dothideomycetes</taxon>
        <taxon>Dothideomycetidae</taxon>
        <taxon>Capnodiales</taxon>
        <taxon>Capnodiaceae</taxon>
        <taxon>Polychaeton</taxon>
    </lineage>
</organism>
<evidence type="ECO:0000313" key="1">
    <source>
        <dbReference type="EMBL" id="KAF2718958.1"/>
    </source>
</evidence>
<comment type="caution">
    <text evidence="1">The sequence shown here is derived from an EMBL/GenBank/DDBJ whole genome shotgun (WGS) entry which is preliminary data.</text>
</comment>
<reference evidence="1" key="1">
    <citation type="journal article" date="2020" name="Stud. Mycol.">
        <title>101 Dothideomycetes genomes: a test case for predicting lifestyles and emergence of pathogens.</title>
        <authorList>
            <person name="Haridas S."/>
            <person name="Albert R."/>
            <person name="Binder M."/>
            <person name="Bloem J."/>
            <person name="Labutti K."/>
            <person name="Salamov A."/>
            <person name="Andreopoulos B."/>
            <person name="Baker S."/>
            <person name="Barry K."/>
            <person name="Bills G."/>
            <person name="Bluhm B."/>
            <person name="Cannon C."/>
            <person name="Castanera R."/>
            <person name="Culley D."/>
            <person name="Daum C."/>
            <person name="Ezra D."/>
            <person name="Gonzalez J."/>
            <person name="Henrissat B."/>
            <person name="Kuo A."/>
            <person name="Liang C."/>
            <person name="Lipzen A."/>
            <person name="Lutzoni F."/>
            <person name="Magnuson J."/>
            <person name="Mondo S."/>
            <person name="Nolan M."/>
            <person name="Ohm R."/>
            <person name="Pangilinan J."/>
            <person name="Park H.-J."/>
            <person name="Ramirez L."/>
            <person name="Alfaro M."/>
            <person name="Sun H."/>
            <person name="Tritt A."/>
            <person name="Yoshinaga Y."/>
            <person name="Zwiers L.-H."/>
            <person name="Turgeon B."/>
            <person name="Goodwin S."/>
            <person name="Spatafora J."/>
            <person name="Crous P."/>
            <person name="Grigoriev I."/>
        </authorList>
    </citation>
    <scope>NUCLEOTIDE SEQUENCE</scope>
    <source>
        <strain evidence="1">CBS 116435</strain>
    </source>
</reference>
<sequence>MKRKIRMKFKSSRTNRDKLENPIPFIVGRFVVLCCAVLCCAYTCQRMFTQMVNRYSNFQVKGQR</sequence>
<evidence type="ECO:0000313" key="2">
    <source>
        <dbReference type="Proteomes" id="UP000799441"/>
    </source>
</evidence>
<gene>
    <name evidence="1" type="ORF">K431DRAFT_122886</name>
</gene>
<name>A0A9P4Q417_9PEZI</name>
<protein>
    <submittedName>
        <fullName evidence="1">Uncharacterized protein</fullName>
    </submittedName>
</protein>
<accession>A0A9P4Q417</accession>
<dbReference type="AlphaFoldDB" id="A0A9P4Q417"/>
<dbReference type="EMBL" id="MU003817">
    <property type="protein sequence ID" value="KAF2718958.1"/>
    <property type="molecule type" value="Genomic_DNA"/>
</dbReference>
<dbReference type="Proteomes" id="UP000799441">
    <property type="component" value="Unassembled WGS sequence"/>
</dbReference>
<proteinExistence type="predicted"/>
<keyword evidence="2" id="KW-1185">Reference proteome</keyword>